<keyword evidence="4 10" id="KW-0812">Transmembrane</keyword>
<reference evidence="12" key="2">
    <citation type="submission" date="2025-08" db="UniProtKB">
        <authorList>
            <consortium name="RefSeq"/>
        </authorList>
    </citation>
    <scope>IDENTIFICATION</scope>
    <source>
        <tissue evidence="12">Blood</tissue>
    </source>
</reference>
<evidence type="ECO:0000256" key="7">
    <source>
        <dbReference type="ARBA" id="ARBA00023040"/>
    </source>
</evidence>
<dbReference type="InterPro" id="IPR000276">
    <property type="entry name" value="GPCR_Rhodpsn"/>
</dbReference>
<feature type="transmembrane region" description="Helical" evidence="10">
    <location>
        <begin position="154"/>
        <end position="174"/>
    </location>
</feature>
<feature type="transmembrane region" description="Helical" evidence="10">
    <location>
        <begin position="268"/>
        <end position="292"/>
    </location>
</feature>
<evidence type="ECO:0000313" key="11">
    <source>
        <dbReference type="Proteomes" id="UP000286641"/>
    </source>
</evidence>
<evidence type="ECO:0000256" key="4">
    <source>
        <dbReference type="ARBA" id="ARBA00022692"/>
    </source>
</evidence>
<evidence type="ECO:0000256" key="3">
    <source>
        <dbReference type="ARBA" id="ARBA00022606"/>
    </source>
</evidence>
<evidence type="ECO:0000256" key="1">
    <source>
        <dbReference type="ARBA" id="ARBA00003929"/>
    </source>
</evidence>
<sequence length="385" mass="42879">MLMAWLEGNSKKGEAWIDVLAASLPTCEILKALDPRFQQETLILLQNTEKLSPSSMGGQKVNCLTKRLHSTKFFNGSIAFTPATFTLVGIPGLEAEHILVSIPFCLMYIIIFLGNCIILHIIQIDLGLHQLMYFFLVMLAFVELGVSASTMPTVLGIFLYGINISLGGCLLPMFSMHFYHHGVRCPSGYDCRLFWGHLQPTALHNHPDNSLHHWDGCHNCLLKCGAHVPTALPPEEPAFLWPQYPHTLLLSLFRSNKLPCGDTHPNSILGLFVVTSTFGLDSLLIVVSYVLIRHMVPGIASGARQWGVLNICVSHICAVLVYCVPMISLSLLHHFGWHLPPLLQTVMANAYLFFPPVVNPIVYSMKTKEIHNSIVRTLPRKKRGV</sequence>
<dbReference type="InterPro" id="IPR050402">
    <property type="entry name" value="OR51/52/56-like"/>
</dbReference>
<feature type="transmembrane region" description="Helical" evidence="10">
    <location>
        <begin position="131"/>
        <end position="148"/>
    </location>
</feature>
<proteinExistence type="predicted"/>
<comment type="function">
    <text evidence="1">Putative odorant or sperm cell receptor.</text>
</comment>
<dbReference type="PANTHER" id="PTHR26450:SF81">
    <property type="entry name" value="OLFACTORY RECEPTOR 51J1"/>
    <property type="match status" value="1"/>
</dbReference>
<dbReference type="Proteomes" id="UP000286641">
    <property type="component" value="Unplaced"/>
</dbReference>
<keyword evidence="7" id="KW-0297">G-protein coupled receptor</keyword>
<feature type="transmembrane region" description="Helical" evidence="10">
    <location>
        <begin position="73"/>
        <end position="92"/>
    </location>
</feature>
<gene>
    <name evidence="12" type="primary">LOC112817976</name>
</gene>
<evidence type="ECO:0000256" key="10">
    <source>
        <dbReference type="SAM" id="Phobius"/>
    </source>
</evidence>
<keyword evidence="5" id="KW-0552">Olfaction</keyword>
<dbReference type="GO" id="GO:0004984">
    <property type="term" value="F:olfactory receptor activity"/>
    <property type="evidence" value="ECO:0007669"/>
    <property type="project" value="InterPro"/>
</dbReference>
<accession>A0A3Q7PY73</accession>
<keyword evidence="12" id="KW-0675">Receptor</keyword>
<evidence type="ECO:0000256" key="8">
    <source>
        <dbReference type="ARBA" id="ARBA00023136"/>
    </source>
</evidence>
<dbReference type="PRINTS" id="PR00237">
    <property type="entry name" value="GPCRRHODOPSN"/>
</dbReference>
<evidence type="ECO:0000256" key="9">
    <source>
        <dbReference type="ARBA" id="ARBA00023224"/>
    </source>
</evidence>
<dbReference type="InParanoid" id="A0A3Q7PY73"/>
<organism evidence="11 12">
    <name type="scientific">Callorhinus ursinus</name>
    <name type="common">Northern fur seal</name>
    <dbReference type="NCBI Taxonomy" id="34884"/>
    <lineage>
        <taxon>Eukaryota</taxon>
        <taxon>Metazoa</taxon>
        <taxon>Chordata</taxon>
        <taxon>Craniata</taxon>
        <taxon>Vertebrata</taxon>
        <taxon>Euteleostomi</taxon>
        <taxon>Mammalia</taxon>
        <taxon>Eutheria</taxon>
        <taxon>Laurasiatheria</taxon>
        <taxon>Carnivora</taxon>
        <taxon>Caniformia</taxon>
        <taxon>Pinnipedia</taxon>
        <taxon>Otariidae</taxon>
        <taxon>Callorhinus</taxon>
    </lineage>
</organism>
<evidence type="ECO:0000256" key="2">
    <source>
        <dbReference type="ARBA" id="ARBA00004141"/>
    </source>
</evidence>
<feature type="transmembrane region" description="Helical" evidence="10">
    <location>
        <begin position="307"/>
        <end position="332"/>
    </location>
</feature>
<keyword evidence="8 10" id="KW-0472">Membrane</keyword>
<evidence type="ECO:0000256" key="5">
    <source>
        <dbReference type="ARBA" id="ARBA00022725"/>
    </source>
</evidence>
<dbReference type="Gene3D" id="1.20.1070.10">
    <property type="entry name" value="Rhodopsin 7-helix transmembrane proteins"/>
    <property type="match status" value="2"/>
</dbReference>
<protein>
    <submittedName>
        <fullName evidence="12">LOW QUALITY PROTEIN: olfactory receptor 51J1</fullName>
    </submittedName>
</protein>
<keyword evidence="11" id="KW-1185">Reference proteome</keyword>
<dbReference type="InterPro" id="IPR000725">
    <property type="entry name" value="Olfact_rcpt"/>
</dbReference>
<dbReference type="RefSeq" id="XP_025721046.1">
    <property type="nucleotide sequence ID" value="XM_025865261.1"/>
</dbReference>
<keyword evidence="9" id="KW-0807">Transducer</keyword>
<keyword evidence="3" id="KW-0716">Sensory transduction</keyword>
<feature type="transmembrane region" description="Helical" evidence="10">
    <location>
        <begin position="98"/>
        <end position="119"/>
    </location>
</feature>
<keyword evidence="6 10" id="KW-1133">Transmembrane helix</keyword>
<dbReference type="Pfam" id="PF13853">
    <property type="entry name" value="7tm_4"/>
    <property type="match status" value="1"/>
</dbReference>
<name>A0A3Q7PY73_CALUR</name>
<evidence type="ECO:0000313" key="12">
    <source>
        <dbReference type="RefSeq" id="XP_025721046.1"/>
    </source>
</evidence>
<dbReference type="SUPFAM" id="SSF81321">
    <property type="entry name" value="Family A G protein-coupled receptor-like"/>
    <property type="match status" value="2"/>
</dbReference>
<dbReference type="GO" id="GO:0005886">
    <property type="term" value="C:plasma membrane"/>
    <property type="evidence" value="ECO:0007669"/>
    <property type="project" value="TreeGrafter"/>
</dbReference>
<dbReference type="PANTHER" id="PTHR26450">
    <property type="entry name" value="OLFACTORY RECEPTOR 56B1-RELATED"/>
    <property type="match status" value="1"/>
</dbReference>
<evidence type="ECO:0000256" key="6">
    <source>
        <dbReference type="ARBA" id="ARBA00022989"/>
    </source>
</evidence>
<dbReference type="GO" id="GO:0004930">
    <property type="term" value="F:G protein-coupled receptor activity"/>
    <property type="evidence" value="ECO:0007669"/>
    <property type="project" value="UniProtKB-KW"/>
</dbReference>
<comment type="subcellular location">
    <subcellularLocation>
        <location evidence="2">Membrane</location>
        <topology evidence="2">Multi-pass membrane protein</topology>
    </subcellularLocation>
</comment>
<dbReference type="AlphaFoldDB" id="A0A3Q7PY73"/>
<reference key="1">
    <citation type="submission" date="2019-01" db="UniProtKB">
        <authorList>
            <consortium name="RefSeq"/>
        </authorList>
    </citation>
    <scope>IDENTIFICATION</scope>
</reference>